<dbReference type="GO" id="GO:0006355">
    <property type="term" value="P:regulation of DNA-templated transcription"/>
    <property type="evidence" value="ECO:0007669"/>
    <property type="project" value="UniProtKB-ARBA"/>
</dbReference>
<keyword evidence="4" id="KW-0677">Repeat</keyword>
<dbReference type="EMBL" id="CACTIH010000073">
    <property type="protein sequence ID" value="CAA2949634.1"/>
    <property type="molecule type" value="Genomic_DNA"/>
</dbReference>
<name>A0A8S0PGE0_OLEEU</name>
<dbReference type="CDD" id="cd19821">
    <property type="entry name" value="Bbox1_BBX-like"/>
    <property type="match status" value="1"/>
</dbReference>
<evidence type="ECO:0000256" key="9">
    <source>
        <dbReference type="PROSITE-ProRule" id="PRU00357"/>
    </source>
</evidence>
<evidence type="ECO:0000256" key="3">
    <source>
        <dbReference type="ARBA" id="ARBA00022723"/>
    </source>
</evidence>
<dbReference type="PANTHER" id="PTHR31717">
    <property type="entry name" value="ZINC FINGER PROTEIN CONSTANS-LIKE 10"/>
    <property type="match status" value="1"/>
</dbReference>
<dbReference type="GO" id="GO:0008270">
    <property type="term" value="F:zinc ion binding"/>
    <property type="evidence" value="ECO:0007669"/>
    <property type="project" value="UniProtKB-KW"/>
</dbReference>
<proteinExistence type="inferred from homology"/>
<feature type="domain" description="CCT" evidence="12">
    <location>
        <begin position="442"/>
        <end position="484"/>
    </location>
</feature>
<feature type="region of interest" description="Disordered" evidence="10">
    <location>
        <begin position="456"/>
        <end position="477"/>
    </location>
</feature>
<dbReference type="AlphaFoldDB" id="A0A8S0PGE0"/>
<evidence type="ECO:0000256" key="5">
    <source>
        <dbReference type="ARBA" id="ARBA00022771"/>
    </source>
</evidence>
<reference evidence="13 14" key="1">
    <citation type="submission" date="2019-12" db="EMBL/GenBank/DDBJ databases">
        <authorList>
            <person name="Alioto T."/>
            <person name="Alioto T."/>
            <person name="Gomez Garrido J."/>
        </authorList>
    </citation>
    <scope>NUCLEOTIDE SEQUENCE [LARGE SCALE GENOMIC DNA]</scope>
</reference>
<dbReference type="SMART" id="SM00336">
    <property type="entry name" value="BBOX"/>
    <property type="match status" value="2"/>
</dbReference>
<evidence type="ECO:0000256" key="10">
    <source>
        <dbReference type="SAM" id="MobiDB-lite"/>
    </source>
</evidence>
<accession>A0A8S0PGE0</accession>
<comment type="subcellular location">
    <subcellularLocation>
        <location evidence="1 9">Nucleus</location>
    </subcellularLocation>
</comment>
<evidence type="ECO:0000256" key="6">
    <source>
        <dbReference type="ARBA" id="ARBA00022833"/>
    </source>
</evidence>
<keyword evidence="5 8" id="KW-0863">Zinc-finger</keyword>
<keyword evidence="7 9" id="KW-0539">Nucleus</keyword>
<evidence type="ECO:0000313" key="13">
    <source>
        <dbReference type="EMBL" id="CAA2949634.1"/>
    </source>
</evidence>
<feature type="domain" description="B box-type" evidence="11">
    <location>
        <begin position="43"/>
        <end position="86"/>
    </location>
</feature>
<dbReference type="PROSITE" id="PS51017">
    <property type="entry name" value="CCT"/>
    <property type="match status" value="1"/>
</dbReference>
<keyword evidence="3" id="KW-0479">Metal-binding</keyword>
<evidence type="ECO:0000256" key="1">
    <source>
        <dbReference type="ARBA" id="ARBA00004123"/>
    </source>
</evidence>
<gene>
    <name evidence="13" type="ORF">OLEA9_A006436</name>
</gene>
<protein>
    <submittedName>
        <fullName evidence="13">Zinc finger At1g68190</fullName>
    </submittedName>
</protein>
<evidence type="ECO:0000256" key="2">
    <source>
        <dbReference type="ARBA" id="ARBA00010024"/>
    </source>
</evidence>
<organism evidence="13 14">
    <name type="scientific">Olea europaea subsp. europaea</name>
    <dbReference type="NCBI Taxonomy" id="158383"/>
    <lineage>
        <taxon>Eukaryota</taxon>
        <taxon>Viridiplantae</taxon>
        <taxon>Streptophyta</taxon>
        <taxon>Embryophyta</taxon>
        <taxon>Tracheophyta</taxon>
        <taxon>Spermatophyta</taxon>
        <taxon>Magnoliopsida</taxon>
        <taxon>eudicotyledons</taxon>
        <taxon>Gunneridae</taxon>
        <taxon>Pentapetalae</taxon>
        <taxon>asterids</taxon>
        <taxon>lamiids</taxon>
        <taxon>Lamiales</taxon>
        <taxon>Oleaceae</taxon>
        <taxon>Oleeae</taxon>
        <taxon>Olea</taxon>
    </lineage>
</organism>
<dbReference type="GO" id="GO:0005634">
    <property type="term" value="C:nucleus"/>
    <property type="evidence" value="ECO:0007669"/>
    <property type="project" value="UniProtKB-SubCell"/>
</dbReference>
<evidence type="ECO:0000256" key="4">
    <source>
        <dbReference type="ARBA" id="ARBA00022737"/>
    </source>
</evidence>
<dbReference type="Proteomes" id="UP000594638">
    <property type="component" value="Unassembled WGS sequence"/>
</dbReference>
<dbReference type="InterPro" id="IPR000315">
    <property type="entry name" value="Znf_B-box"/>
</dbReference>
<dbReference type="InterPro" id="IPR049808">
    <property type="entry name" value="CONSTANS-like_Bbox1"/>
</dbReference>
<keyword evidence="14" id="KW-1185">Reference proteome</keyword>
<comment type="similarity">
    <text evidence="2">Belongs to the CONSTANS family.</text>
</comment>
<evidence type="ECO:0000259" key="11">
    <source>
        <dbReference type="PROSITE" id="PS50119"/>
    </source>
</evidence>
<evidence type="ECO:0000313" key="14">
    <source>
        <dbReference type="Proteomes" id="UP000594638"/>
    </source>
</evidence>
<evidence type="ECO:0000256" key="8">
    <source>
        <dbReference type="PROSITE-ProRule" id="PRU00024"/>
    </source>
</evidence>
<dbReference type="InterPro" id="IPR010402">
    <property type="entry name" value="CCT_domain"/>
</dbReference>
<dbReference type="Gramene" id="OE9A006436T2">
    <property type="protein sequence ID" value="OE9A006436C2"/>
    <property type="gene ID" value="OE9A006436"/>
</dbReference>
<dbReference type="PROSITE" id="PS50119">
    <property type="entry name" value="ZF_BBOX"/>
    <property type="match status" value="1"/>
</dbReference>
<sequence length="498" mass="56202">MENICEFCMALRPIVYCKSDAARLCLSCDAKVHSANALSNRHPRTLVCEACRRRPVYVQCFNHEMFLCRSCDNSHHASSQHQKKVVRSYVGCPSALDLAALWGFELNELENKSSFKDRYVFASVITDSGVLISNTPAQSCSQNQGSSLVSEIDHVVSVLCAASEEGSCSQQTEVDKDDNCQKNTCMSMILQQILDLKRLQLSEGSDNSCLVRGKGKTDQSSVECDAVSKVRMEHSFDQHYDIQYMGSPQEEMPEESFLSQLGHLISTENSLQGDTFWQCKSPAFSNELWHQNMQDIGVCDELQCFDDLHIPDVDLTFRNFEELFGCEQEQTRVLVDDENMSCSFAGKHSSLSKPESFRARTMESADANKVFDSSDEVLHFRTINEYPRPIQPSYSTSSFSVSRITAENTSSEYKDDGLFPEVDEQILLGNSSNPENAKLDGKENIIMRYSKEKKARWREKRVRHSSQKAKSDGKKRGKGKFLLAEAYESESVSVTRSF</sequence>
<comment type="caution">
    <text evidence="13">The sequence shown here is derived from an EMBL/GenBank/DDBJ whole genome shotgun (WGS) entry which is preliminary data.</text>
</comment>
<evidence type="ECO:0000259" key="12">
    <source>
        <dbReference type="PROSITE" id="PS51017"/>
    </source>
</evidence>
<keyword evidence="6" id="KW-0862">Zinc</keyword>
<dbReference type="PANTHER" id="PTHR31717:SF45">
    <property type="entry name" value="ZINC FINGER PROTEIN CONSTANS-LIKE 14-RELATED"/>
    <property type="match status" value="1"/>
</dbReference>
<evidence type="ECO:0000256" key="7">
    <source>
        <dbReference type="ARBA" id="ARBA00023242"/>
    </source>
</evidence>
<dbReference type="OrthoDB" id="1588981at2759"/>
<feature type="compositionally biased region" description="Basic residues" evidence="10">
    <location>
        <begin position="456"/>
        <end position="468"/>
    </location>
</feature>